<dbReference type="SMART" id="SM00360">
    <property type="entry name" value="RRM"/>
    <property type="match status" value="2"/>
</dbReference>
<name>D9ZHD1_HYPPE</name>
<keyword evidence="1" id="KW-0677">Repeat</keyword>
<dbReference type="InterPro" id="IPR035979">
    <property type="entry name" value="RBD_domain_sf"/>
</dbReference>
<keyword evidence="2 3" id="KW-0694">RNA-binding</keyword>
<dbReference type="Pfam" id="PF00076">
    <property type="entry name" value="RRM_1"/>
    <property type="match status" value="2"/>
</dbReference>
<proteinExistence type="predicted"/>
<feature type="domain" description="RRM" evidence="5">
    <location>
        <begin position="6"/>
        <end position="82"/>
    </location>
</feature>
<evidence type="ECO:0000256" key="2">
    <source>
        <dbReference type="ARBA" id="ARBA00022884"/>
    </source>
</evidence>
<dbReference type="CDD" id="cd12330">
    <property type="entry name" value="RRM2_Hrp1p"/>
    <property type="match status" value="1"/>
</dbReference>
<dbReference type="Gene3D" id="3.30.70.330">
    <property type="match status" value="2"/>
</dbReference>
<reference evidence="6" key="1">
    <citation type="journal article" date="2010" name="Plant J.">
        <title>Identification and genetic analysis of the APOSPORY locus in Hypericum perforatum L.</title>
        <authorList>
            <person name="Schallau A."/>
            <person name="Arzenton F."/>
            <person name="Johnston A.J."/>
            <person name="Hahnel U."/>
            <person name="Koszegi D."/>
            <person name="Blattner F.R."/>
            <person name="Altschmied L."/>
            <person name="Haberer G."/>
            <person name="Barcaccia G."/>
            <person name="Baumlein H."/>
        </authorList>
    </citation>
    <scope>NUCLEOTIDE SEQUENCE</scope>
</reference>
<dbReference type="PROSITE" id="PS50102">
    <property type="entry name" value="RRM"/>
    <property type="match status" value="2"/>
</dbReference>
<dbReference type="CDD" id="cd12325">
    <property type="entry name" value="RRM1_hnRNPA_hnRNPD_like"/>
    <property type="match status" value="1"/>
</dbReference>
<evidence type="ECO:0000256" key="4">
    <source>
        <dbReference type="SAM" id="MobiDB-lite"/>
    </source>
</evidence>
<dbReference type="PANTHER" id="PTHR48032:SF16">
    <property type="entry name" value="RNA-BINDING (RRM_RBD_RNP MOTIFS) FAMILY PROTEIN"/>
    <property type="match status" value="1"/>
</dbReference>
<protein>
    <submittedName>
        <fullName evidence="6">HnRNP</fullName>
    </submittedName>
</protein>
<evidence type="ECO:0000313" key="6">
    <source>
        <dbReference type="EMBL" id="ADK92872.1"/>
    </source>
</evidence>
<dbReference type="GO" id="GO:0003729">
    <property type="term" value="F:mRNA binding"/>
    <property type="evidence" value="ECO:0007669"/>
    <property type="project" value="TreeGrafter"/>
</dbReference>
<organism evidence="6">
    <name type="scientific">Hypericum perforatum</name>
    <name type="common">St. John's wort</name>
    <dbReference type="NCBI Taxonomy" id="65561"/>
    <lineage>
        <taxon>Eukaryota</taxon>
        <taxon>Viridiplantae</taxon>
        <taxon>Streptophyta</taxon>
        <taxon>Embryophyta</taxon>
        <taxon>Tracheophyta</taxon>
        <taxon>Spermatophyta</taxon>
        <taxon>Magnoliopsida</taxon>
        <taxon>eudicotyledons</taxon>
        <taxon>Gunneridae</taxon>
        <taxon>Pentapetalae</taxon>
        <taxon>rosids</taxon>
        <taxon>fabids</taxon>
        <taxon>Malpighiales</taxon>
        <taxon>Hypericaceae</taxon>
        <taxon>Hypericeae</taxon>
        <taxon>Hypericum</taxon>
    </lineage>
</organism>
<dbReference type="GO" id="GO:0006417">
    <property type="term" value="P:regulation of translation"/>
    <property type="evidence" value="ECO:0007669"/>
    <property type="project" value="TreeGrafter"/>
</dbReference>
<dbReference type="PANTHER" id="PTHR48032">
    <property type="entry name" value="RNA-BINDING PROTEIN MUSASHI HOMOLOG RBP6"/>
    <property type="match status" value="1"/>
</dbReference>
<dbReference type="SUPFAM" id="SSF54928">
    <property type="entry name" value="RNA-binding domain, RBD"/>
    <property type="match status" value="2"/>
</dbReference>
<dbReference type="InterPro" id="IPR000504">
    <property type="entry name" value="RRM_dom"/>
</dbReference>
<evidence type="ECO:0000256" key="1">
    <source>
        <dbReference type="ARBA" id="ARBA00022737"/>
    </source>
</evidence>
<feature type="region of interest" description="Disordered" evidence="4">
    <location>
        <begin position="84"/>
        <end position="104"/>
    </location>
</feature>
<dbReference type="EMBL" id="HM061166">
    <property type="protein sequence ID" value="ADK92872.1"/>
    <property type="molecule type" value="Genomic_DNA"/>
</dbReference>
<sequence>MQSDNGKLFVGGISWDTNEERLKEYFGSFGDVVEAVIMKDRTTGRARGFGFIVFADPSVADRVIKEKHNIDGRMVEAKRAIPRDDQNIPSRNSVSSMHGSPGPDHTRKIFVGGLASTVTESDFKNYFDQFGIIIDAVVMYDHNTQRPRGFGFITYDSDEAVDKVLTKTFHELNGKMVEVKRAVPKELSPGPTRSPLSGYSYGLSRVNSLLNGYSQGYPPNSVGGYGLRMDGRYSPVTVGRGGYPTIGSGHGMGINLEPTMSPTYGASTNLGGNLGYPRGMNSYYIGNTNRLVSPIGYDSRNGGDTSFFSSFSRNLWGNGGLNHSGNYGGSTAQVGSGSGEVLVNLGNDANNWGSSPLLTRGGGNNVFNSGSNLGYGGGENSFGFEDTAGYRRNVGTGISQTSAFAASNGSFDGTFIETFGGSSDFGNPNWRSVDPAREESDPFNYGIGNSNPADVSVKSSPGYVGGYTVNKRQSSRG</sequence>
<feature type="domain" description="RRM" evidence="5">
    <location>
        <begin position="107"/>
        <end position="184"/>
    </location>
</feature>
<evidence type="ECO:0000256" key="3">
    <source>
        <dbReference type="PROSITE-ProRule" id="PRU00176"/>
    </source>
</evidence>
<evidence type="ECO:0000259" key="5">
    <source>
        <dbReference type="PROSITE" id="PS50102"/>
    </source>
</evidence>
<dbReference type="InterPro" id="IPR012677">
    <property type="entry name" value="Nucleotide-bd_a/b_plait_sf"/>
</dbReference>
<feature type="region of interest" description="Disordered" evidence="4">
    <location>
        <begin position="437"/>
        <end position="477"/>
    </location>
</feature>
<accession>D9ZHD1</accession>
<gene>
    <name evidence="6" type="primary">RNP</name>
</gene>
<feature type="compositionally biased region" description="Polar residues" evidence="4">
    <location>
        <begin position="87"/>
        <end position="98"/>
    </location>
</feature>
<dbReference type="AlphaFoldDB" id="D9ZHD1"/>
<dbReference type="FunFam" id="3.30.70.330:FF:000102">
    <property type="entry name" value="Heterogeneous nuclear ribonucleoprotein 1"/>
    <property type="match status" value="1"/>
</dbReference>
<feature type="compositionally biased region" description="Polar residues" evidence="4">
    <location>
        <begin position="447"/>
        <end position="459"/>
    </location>
</feature>
<dbReference type="FunFam" id="3.30.70.330:FF:000051">
    <property type="entry name" value="Heterogeneous nuclear ribonucleoprotein 1"/>
    <property type="match status" value="1"/>
</dbReference>